<dbReference type="Gene3D" id="3.30.43.10">
    <property type="entry name" value="Uridine Diphospho-n-acetylenolpyruvylglucosamine Reductase, domain 2"/>
    <property type="match status" value="1"/>
</dbReference>
<organism evidence="5 6">
    <name type="scientific">Luteolibacter flavescens</name>
    <dbReference type="NCBI Taxonomy" id="1859460"/>
    <lineage>
        <taxon>Bacteria</taxon>
        <taxon>Pseudomonadati</taxon>
        <taxon>Verrucomicrobiota</taxon>
        <taxon>Verrucomicrobiia</taxon>
        <taxon>Verrucomicrobiales</taxon>
        <taxon>Verrucomicrobiaceae</taxon>
        <taxon>Luteolibacter</taxon>
    </lineage>
</organism>
<keyword evidence="3" id="KW-1133">Transmembrane helix</keyword>
<evidence type="ECO:0000256" key="2">
    <source>
        <dbReference type="ARBA" id="ARBA00022827"/>
    </source>
</evidence>
<dbReference type="PANTHER" id="PTHR43762:SF1">
    <property type="entry name" value="D-ARABINONO-1,4-LACTONE OXIDASE"/>
    <property type="match status" value="1"/>
</dbReference>
<dbReference type="InterPro" id="IPR010031">
    <property type="entry name" value="FAD_lactone_oxidase-like"/>
</dbReference>
<dbReference type="Gene3D" id="3.30.465.10">
    <property type="match status" value="1"/>
</dbReference>
<dbReference type="InterPro" id="IPR016164">
    <property type="entry name" value="FAD-linked_Oxase-like_C"/>
</dbReference>
<gene>
    <name evidence="5" type="ORF">OKA04_21560</name>
</gene>
<dbReference type="EMBL" id="JAPDDS010000017">
    <property type="protein sequence ID" value="MCW1887340.1"/>
    <property type="molecule type" value="Genomic_DNA"/>
</dbReference>
<keyword evidence="3" id="KW-0812">Transmembrane</keyword>
<sequence>MTDPLLCNDVHSQLNPVRVAQIHRPRSTSEVAALIREAARDGRPVSICGARHAMGGQQFGDGTMLLDCSDMKEIGGLDRERGIVEAGAGLTWPELIAALHDEQTGESPVWTIRQKQTGADDLTLGGALASNIHGRGLRMKPFIDDVEAFTLVDASGEVRRCSRTEHADLFRLVIGGYGCFGVVTSVALRLAPRIKVARRVEVTTLDQLHGKMEERMEAGALYGDFQFAIDECSQDFLNRGVLSTYQPVPQDRKMEEVRTLGADEWRELIRLAHTDRTRAFETYAKHYLGTDGSLYWSDTHQLAVYLCDYHHDLDCCLGSGAGTEMITELYVPPQALTDFMKAAAGDLRPRGVPVIYGTIRWIRRDEESHLPWAREDFACVIFNLHVEHDRREPAVEAFRALIDLALSFGGCYFLTYHRWARRDQVEKAYPGFAEFLAEKERRDPEGRFQSEWWRCYREMFSGCGDE</sequence>
<dbReference type="Proteomes" id="UP001207930">
    <property type="component" value="Unassembled WGS sequence"/>
</dbReference>
<keyword evidence="1" id="KW-0285">Flavoprotein</keyword>
<name>A0ABT3FUV5_9BACT</name>
<feature type="domain" description="FAD-binding PCMH-type" evidence="4">
    <location>
        <begin position="14"/>
        <end position="193"/>
    </location>
</feature>
<evidence type="ECO:0000259" key="4">
    <source>
        <dbReference type="PROSITE" id="PS51387"/>
    </source>
</evidence>
<dbReference type="SUPFAM" id="SSF56176">
    <property type="entry name" value="FAD-binding/transporter-associated domain-like"/>
    <property type="match status" value="1"/>
</dbReference>
<evidence type="ECO:0000256" key="1">
    <source>
        <dbReference type="ARBA" id="ARBA00022630"/>
    </source>
</evidence>
<dbReference type="InterPro" id="IPR006094">
    <property type="entry name" value="Oxid_FAD_bind_N"/>
</dbReference>
<dbReference type="SUPFAM" id="SSF55103">
    <property type="entry name" value="FAD-linked oxidases, C-terminal domain"/>
    <property type="match status" value="1"/>
</dbReference>
<proteinExistence type="predicted"/>
<evidence type="ECO:0000313" key="5">
    <source>
        <dbReference type="EMBL" id="MCW1887340.1"/>
    </source>
</evidence>
<dbReference type="PROSITE" id="PS51387">
    <property type="entry name" value="FAD_PCMH"/>
    <property type="match status" value="1"/>
</dbReference>
<keyword evidence="2" id="KW-0274">FAD</keyword>
<keyword evidence="6" id="KW-1185">Reference proteome</keyword>
<dbReference type="RefSeq" id="WP_264503296.1">
    <property type="nucleotide sequence ID" value="NZ_JAPDDS010000017.1"/>
</dbReference>
<protein>
    <submittedName>
        <fullName evidence="5">FAD-binding oxidoreductase</fullName>
    </submittedName>
</protein>
<dbReference type="InterPro" id="IPR016167">
    <property type="entry name" value="FAD-bd_PCMH_sub1"/>
</dbReference>
<accession>A0ABT3FUV5</accession>
<comment type="caution">
    <text evidence="5">The sequence shown here is derived from an EMBL/GenBank/DDBJ whole genome shotgun (WGS) entry which is preliminary data.</text>
</comment>
<evidence type="ECO:0000313" key="6">
    <source>
        <dbReference type="Proteomes" id="UP001207930"/>
    </source>
</evidence>
<reference evidence="5 6" key="1">
    <citation type="submission" date="2022-10" db="EMBL/GenBank/DDBJ databases">
        <title>Luteolibacter flavescens strain MCCC 1K03193, whole genome shotgun sequencing project.</title>
        <authorList>
            <person name="Zhao G."/>
            <person name="Shen L."/>
        </authorList>
    </citation>
    <scope>NUCLEOTIDE SEQUENCE [LARGE SCALE GENOMIC DNA]</scope>
    <source>
        <strain evidence="5 6">MCCC 1K03193</strain>
    </source>
</reference>
<dbReference type="InterPro" id="IPR036318">
    <property type="entry name" value="FAD-bd_PCMH-like_sf"/>
</dbReference>
<dbReference type="InterPro" id="IPR016169">
    <property type="entry name" value="FAD-bd_PCMH_sub2"/>
</dbReference>
<feature type="transmembrane region" description="Helical" evidence="3">
    <location>
        <begin position="169"/>
        <end position="191"/>
    </location>
</feature>
<keyword evidence="3" id="KW-0472">Membrane</keyword>
<evidence type="ECO:0000256" key="3">
    <source>
        <dbReference type="SAM" id="Phobius"/>
    </source>
</evidence>
<dbReference type="InterPro" id="IPR016166">
    <property type="entry name" value="FAD-bd_PCMH"/>
</dbReference>
<dbReference type="Pfam" id="PF01565">
    <property type="entry name" value="FAD_binding_4"/>
    <property type="match status" value="1"/>
</dbReference>
<dbReference type="PANTHER" id="PTHR43762">
    <property type="entry name" value="L-GULONOLACTONE OXIDASE"/>
    <property type="match status" value="1"/>
</dbReference>